<evidence type="ECO:0000313" key="1">
    <source>
        <dbReference type="EMBL" id="KAF2475102.1"/>
    </source>
</evidence>
<dbReference type="Proteomes" id="UP000799755">
    <property type="component" value="Unassembled WGS sequence"/>
</dbReference>
<accession>A0ACB6R9U4</accession>
<sequence>MASPLRTLFLTEAVLKVMGGSIFFFAPSTILKNLSEPPYPVTSLSLIQALGTQTLAFSIPLFLAARIDSTSIKSRRIVYYTLLGREALLAFGLLAQIGWSYLRGWRGGRRDSIRSVEELEEGLVSDRRGTKEDEKKALEMLRRGLWLWVAEVAPFVVGRMWILGFRKEWFK</sequence>
<keyword evidence="2" id="KW-1185">Reference proteome</keyword>
<gene>
    <name evidence="1" type="ORF">BDR25DRAFT_310557</name>
</gene>
<comment type="caution">
    <text evidence="1">The sequence shown here is derived from an EMBL/GenBank/DDBJ whole genome shotgun (WGS) entry which is preliminary data.</text>
</comment>
<dbReference type="EMBL" id="MU003496">
    <property type="protein sequence ID" value="KAF2475102.1"/>
    <property type="molecule type" value="Genomic_DNA"/>
</dbReference>
<name>A0ACB6R9U4_9PLEO</name>
<protein>
    <submittedName>
        <fullName evidence="1">Uncharacterized protein</fullName>
    </submittedName>
</protein>
<reference evidence="1" key="1">
    <citation type="journal article" date="2020" name="Stud. Mycol.">
        <title>101 Dothideomycetes genomes: a test case for predicting lifestyles and emergence of pathogens.</title>
        <authorList>
            <person name="Haridas S."/>
            <person name="Albert R."/>
            <person name="Binder M."/>
            <person name="Bloem J."/>
            <person name="Labutti K."/>
            <person name="Salamov A."/>
            <person name="Andreopoulos B."/>
            <person name="Baker S."/>
            <person name="Barry K."/>
            <person name="Bills G."/>
            <person name="Bluhm B."/>
            <person name="Cannon C."/>
            <person name="Castanera R."/>
            <person name="Culley D."/>
            <person name="Daum C."/>
            <person name="Ezra D."/>
            <person name="Gonzalez J."/>
            <person name="Henrissat B."/>
            <person name="Kuo A."/>
            <person name="Liang C."/>
            <person name="Lipzen A."/>
            <person name="Lutzoni F."/>
            <person name="Magnuson J."/>
            <person name="Mondo S."/>
            <person name="Nolan M."/>
            <person name="Ohm R."/>
            <person name="Pangilinan J."/>
            <person name="Park H.-J."/>
            <person name="Ramirez L."/>
            <person name="Alfaro M."/>
            <person name="Sun H."/>
            <person name="Tritt A."/>
            <person name="Yoshinaga Y."/>
            <person name="Zwiers L.-H."/>
            <person name="Turgeon B."/>
            <person name="Goodwin S."/>
            <person name="Spatafora J."/>
            <person name="Crous P."/>
            <person name="Grigoriev I."/>
        </authorList>
    </citation>
    <scope>NUCLEOTIDE SEQUENCE</scope>
    <source>
        <strain evidence="1">ATCC 200398</strain>
    </source>
</reference>
<evidence type="ECO:0000313" key="2">
    <source>
        <dbReference type="Proteomes" id="UP000799755"/>
    </source>
</evidence>
<proteinExistence type="predicted"/>
<organism evidence="1 2">
    <name type="scientific">Lindgomyces ingoldianus</name>
    <dbReference type="NCBI Taxonomy" id="673940"/>
    <lineage>
        <taxon>Eukaryota</taxon>
        <taxon>Fungi</taxon>
        <taxon>Dikarya</taxon>
        <taxon>Ascomycota</taxon>
        <taxon>Pezizomycotina</taxon>
        <taxon>Dothideomycetes</taxon>
        <taxon>Pleosporomycetidae</taxon>
        <taxon>Pleosporales</taxon>
        <taxon>Lindgomycetaceae</taxon>
        <taxon>Lindgomyces</taxon>
    </lineage>
</organism>